<dbReference type="Proteomes" id="UP000252733">
    <property type="component" value="Unassembled WGS sequence"/>
</dbReference>
<comment type="caution">
    <text evidence="1">The sequence shown here is derived from an EMBL/GenBank/DDBJ whole genome shotgun (WGS) entry which is preliminary data.</text>
</comment>
<evidence type="ECO:0000313" key="1">
    <source>
        <dbReference type="EMBL" id="RCW37550.1"/>
    </source>
</evidence>
<dbReference type="AlphaFoldDB" id="A0A2T0XBV5"/>
<organism evidence="1 2">
    <name type="scientific">Marinilabilia salmonicolor</name>
    <dbReference type="NCBI Taxonomy" id="989"/>
    <lineage>
        <taxon>Bacteria</taxon>
        <taxon>Pseudomonadati</taxon>
        <taxon>Bacteroidota</taxon>
        <taxon>Bacteroidia</taxon>
        <taxon>Marinilabiliales</taxon>
        <taxon>Marinilabiliaceae</taxon>
        <taxon>Marinilabilia</taxon>
    </lineage>
</organism>
<proteinExistence type="predicted"/>
<keyword evidence="2" id="KW-1185">Reference proteome</keyword>
<dbReference type="EMBL" id="QPIZ01000005">
    <property type="protein sequence ID" value="RCW37550.1"/>
    <property type="molecule type" value="Genomic_DNA"/>
</dbReference>
<reference evidence="1 2" key="1">
    <citation type="submission" date="2018-07" db="EMBL/GenBank/DDBJ databases">
        <title>Freshwater and sediment microbial communities from various areas in North America, analyzing microbe dynamics in response to fracking.</title>
        <authorList>
            <person name="Lamendella R."/>
        </authorList>
    </citation>
    <scope>NUCLEOTIDE SEQUENCE [LARGE SCALE GENOMIC DNA]</scope>
    <source>
        <strain evidence="1 2">160A</strain>
    </source>
</reference>
<sequence length="49" mass="5706">MSDGIHPEHSGLVSFPNLIKHPFPSVNFRALPIRIIHTFKFVLFFSYFC</sequence>
<gene>
    <name evidence="1" type="ORF">DFO77_10558</name>
</gene>
<evidence type="ECO:0000313" key="2">
    <source>
        <dbReference type="Proteomes" id="UP000252733"/>
    </source>
</evidence>
<accession>A0A2T0XBV5</accession>
<protein>
    <submittedName>
        <fullName evidence="1">Uncharacterized protein</fullName>
    </submittedName>
</protein>
<name>A0A2T0XBV5_9BACT</name>